<proteinExistence type="predicted"/>
<keyword evidence="1" id="KW-0812">Transmembrane</keyword>
<dbReference type="Pfam" id="PF13968">
    <property type="entry name" value="DUF4220"/>
    <property type="match status" value="1"/>
</dbReference>
<feature type="transmembrane region" description="Helical" evidence="1">
    <location>
        <begin position="333"/>
        <end position="359"/>
    </location>
</feature>
<protein>
    <recommendedName>
        <fullName evidence="2">DUF4220 domain-containing protein</fullName>
    </recommendedName>
</protein>
<feature type="transmembrane region" description="Helical" evidence="1">
    <location>
        <begin position="21"/>
        <end position="39"/>
    </location>
</feature>
<dbReference type="KEGG" id="mnt:21394802"/>
<dbReference type="InterPro" id="IPR007658">
    <property type="entry name" value="DUF594"/>
</dbReference>
<dbReference type="AlphaFoldDB" id="W9RD78"/>
<keyword evidence="4" id="KW-1185">Reference proteome</keyword>
<evidence type="ECO:0000259" key="2">
    <source>
        <dbReference type="Pfam" id="PF13968"/>
    </source>
</evidence>
<dbReference type="PANTHER" id="PTHR31325">
    <property type="entry name" value="OS01G0798800 PROTEIN-RELATED"/>
    <property type="match status" value="1"/>
</dbReference>
<keyword evidence="1" id="KW-1133">Transmembrane helix</keyword>
<gene>
    <name evidence="3" type="ORF">L484_011550</name>
</gene>
<dbReference type="OrthoDB" id="1689146at2759"/>
<feature type="transmembrane region" description="Helical" evidence="1">
    <location>
        <begin position="45"/>
        <end position="67"/>
    </location>
</feature>
<accession>W9RD78</accession>
<feature type="domain" description="DUF4220" evidence="2">
    <location>
        <begin position="53"/>
        <end position="419"/>
    </location>
</feature>
<sequence length="712" mass="80811">MVIDPIPSTIKRAWSDWNLQFYMLLSLSLQTFLILFAPLRPRTANVWLISLIWSAYLLADAAALYAIGQISRSTEAAAETTINSDLLVFWAPFLLLHLGGPDTITAFSLEDNALWLRHLFNLITQVVPVVYVFVQSIPSNKLLTTTIPMLLAGTIKYAERTRALYLASFDTFQKSMTGEADPGKDYVAFMEDFAARQQDAKAPRFVHLTEPPLYLPTSEEGGVDNISAVKHAHRFFEVFKGALVDRVFSASERAESQEFFYRKNSEVAMRVISIELNFMYQVLYTKVVVVRSKLGYISRFISFSAIVIALLLFNSSEKHMSLHPVDAGITYSLLYGAISLEAIAFLMLFFSDLTAVALLSEKGKFSSTMACVLDKYLNLRRPNLSSTEEMNSSNLLDWTRRILFQRWSESVSCYNLIHYCLKESPKLNPNMLDYCGIIYAKVINVLGLKDFQDQLKYVSCKPLSGNLWDFIFKRLKYPDGNENRLIPIAGNFGGRQNSGDWKNHCNRAVDYVRDVDGYDQTLLLWHIATEICYNTDDDHEANITTDQKKRREFSKVMSDYMLYLLAMQPTLMSPIAGIARKRVQDTCAEAERFFSQKGLGPGSTQEQACRTILQVDTGFSPVMVRGDSCKSVLFDACILAKQLKEELKENKWDLINHVWVELLAYAGGHCGPKNHAQLLSRGGELISYVWLLMVHFGQLGHFQTRRGDRIEV</sequence>
<dbReference type="Pfam" id="PF04578">
    <property type="entry name" value="DUF594"/>
    <property type="match status" value="1"/>
</dbReference>
<dbReference type="EMBL" id="KE344881">
    <property type="protein sequence ID" value="EXB83256.1"/>
    <property type="molecule type" value="Genomic_DNA"/>
</dbReference>
<name>W9RD78_9ROSA</name>
<keyword evidence="1" id="KW-0472">Membrane</keyword>
<reference evidence="4" key="1">
    <citation type="submission" date="2013-01" db="EMBL/GenBank/DDBJ databases">
        <title>Draft Genome Sequence of a Mulberry Tree, Morus notabilis C.K. Schneid.</title>
        <authorList>
            <person name="He N."/>
            <person name="Zhao S."/>
        </authorList>
    </citation>
    <scope>NUCLEOTIDE SEQUENCE</scope>
</reference>
<evidence type="ECO:0000313" key="3">
    <source>
        <dbReference type="EMBL" id="EXB83256.1"/>
    </source>
</evidence>
<feature type="transmembrane region" description="Helical" evidence="1">
    <location>
        <begin position="296"/>
        <end position="313"/>
    </location>
</feature>
<organism evidence="3 4">
    <name type="scientific">Morus notabilis</name>
    <dbReference type="NCBI Taxonomy" id="981085"/>
    <lineage>
        <taxon>Eukaryota</taxon>
        <taxon>Viridiplantae</taxon>
        <taxon>Streptophyta</taxon>
        <taxon>Embryophyta</taxon>
        <taxon>Tracheophyta</taxon>
        <taxon>Spermatophyta</taxon>
        <taxon>Magnoliopsida</taxon>
        <taxon>eudicotyledons</taxon>
        <taxon>Gunneridae</taxon>
        <taxon>Pentapetalae</taxon>
        <taxon>rosids</taxon>
        <taxon>fabids</taxon>
        <taxon>Rosales</taxon>
        <taxon>Moraceae</taxon>
        <taxon>Moreae</taxon>
        <taxon>Morus</taxon>
    </lineage>
</organism>
<dbReference type="STRING" id="981085.W9RD78"/>
<dbReference type="eggNOG" id="ENOG502QQBP">
    <property type="taxonomic scope" value="Eukaryota"/>
</dbReference>
<dbReference type="Proteomes" id="UP000030645">
    <property type="component" value="Unassembled WGS sequence"/>
</dbReference>
<evidence type="ECO:0000313" key="4">
    <source>
        <dbReference type="Proteomes" id="UP000030645"/>
    </source>
</evidence>
<dbReference type="InterPro" id="IPR025315">
    <property type="entry name" value="DUF4220"/>
</dbReference>
<evidence type="ECO:0000256" key="1">
    <source>
        <dbReference type="SAM" id="Phobius"/>
    </source>
</evidence>